<reference evidence="2 3" key="1">
    <citation type="journal article" date="2018" name="Nat. Ecol. Evol.">
        <title>Pezizomycetes genomes reveal the molecular basis of ectomycorrhizal truffle lifestyle.</title>
        <authorList>
            <person name="Murat C."/>
            <person name="Payen T."/>
            <person name="Noel B."/>
            <person name="Kuo A."/>
            <person name="Morin E."/>
            <person name="Chen J."/>
            <person name="Kohler A."/>
            <person name="Krizsan K."/>
            <person name="Balestrini R."/>
            <person name="Da Silva C."/>
            <person name="Montanini B."/>
            <person name="Hainaut M."/>
            <person name="Levati E."/>
            <person name="Barry K.W."/>
            <person name="Belfiori B."/>
            <person name="Cichocki N."/>
            <person name="Clum A."/>
            <person name="Dockter R.B."/>
            <person name="Fauchery L."/>
            <person name="Guy J."/>
            <person name="Iotti M."/>
            <person name="Le Tacon F."/>
            <person name="Lindquist E.A."/>
            <person name="Lipzen A."/>
            <person name="Malagnac F."/>
            <person name="Mello A."/>
            <person name="Molinier V."/>
            <person name="Miyauchi S."/>
            <person name="Poulain J."/>
            <person name="Riccioni C."/>
            <person name="Rubini A."/>
            <person name="Sitrit Y."/>
            <person name="Splivallo R."/>
            <person name="Traeger S."/>
            <person name="Wang M."/>
            <person name="Zifcakova L."/>
            <person name="Wipf D."/>
            <person name="Zambonelli A."/>
            <person name="Paolocci F."/>
            <person name="Nowrousian M."/>
            <person name="Ottonello S."/>
            <person name="Baldrian P."/>
            <person name="Spatafora J.W."/>
            <person name="Henrissat B."/>
            <person name="Nagy L.G."/>
            <person name="Aury J.M."/>
            <person name="Wincker P."/>
            <person name="Grigoriev I.V."/>
            <person name="Bonfante P."/>
            <person name="Martin F.M."/>
        </authorList>
    </citation>
    <scope>NUCLEOTIDE SEQUENCE [LARGE SCALE GENOMIC DNA]</scope>
    <source>
        <strain evidence="2 3">RN42</strain>
    </source>
</reference>
<organism evidence="2 3">
    <name type="scientific">Ascobolus immersus RN42</name>
    <dbReference type="NCBI Taxonomy" id="1160509"/>
    <lineage>
        <taxon>Eukaryota</taxon>
        <taxon>Fungi</taxon>
        <taxon>Dikarya</taxon>
        <taxon>Ascomycota</taxon>
        <taxon>Pezizomycotina</taxon>
        <taxon>Pezizomycetes</taxon>
        <taxon>Pezizales</taxon>
        <taxon>Ascobolaceae</taxon>
        <taxon>Ascobolus</taxon>
    </lineage>
</organism>
<name>A0A3N4HEE9_ASCIM</name>
<dbReference type="EMBL" id="ML119855">
    <property type="protein sequence ID" value="RPA72602.1"/>
    <property type="molecule type" value="Genomic_DNA"/>
</dbReference>
<gene>
    <name evidence="2" type="ORF">BJ508DRAFT_314612</name>
</gene>
<keyword evidence="1" id="KW-0732">Signal</keyword>
<dbReference type="AlphaFoldDB" id="A0A3N4HEE9"/>
<dbReference type="Proteomes" id="UP000275078">
    <property type="component" value="Unassembled WGS sequence"/>
</dbReference>
<evidence type="ECO:0000313" key="2">
    <source>
        <dbReference type="EMBL" id="RPA72602.1"/>
    </source>
</evidence>
<protein>
    <submittedName>
        <fullName evidence="2">Uncharacterized protein</fullName>
    </submittedName>
</protein>
<accession>A0A3N4HEE9</accession>
<evidence type="ECO:0000313" key="3">
    <source>
        <dbReference type="Proteomes" id="UP000275078"/>
    </source>
</evidence>
<proteinExistence type="predicted"/>
<sequence>MYNYFGSLLLFQFLPLLKHDAALWSGLQYLLYGYPQAASCSIQQQRDARSLLRTMVAMDSSSPLLLFDKRFPKGYANAFASFVERVLKYSWYDHGPSIRRTQEKILVDKLSALFQNIFRPPTLGDSIFYRSGLRQFAAEVMGRRLVNHFERVHNYDIHQSLYSPSDTRVGLLGIEWLVLILEEPNSSMIDQMLSYMVVLEGAFEYYRVD</sequence>
<keyword evidence="3" id="KW-1185">Reference proteome</keyword>
<feature type="chain" id="PRO_5018226449" evidence="1">
    <location>
        <begin position="22"/>
        <end position="209"/>
    </location>
</feature>
<feature type="signal peptide" evidence="1">
    <location>
        <begin position="1"/>
        <end position="21"/>
    </location>
</feature>
<evidence type="ECO:0000256" key="1">
    <source>
        <dbReference type="SAM" id="SignalP"/>
    </source>
</evidence>